<keyword evidence="2" id="KW-1185">Reference proteome</keyword>
<evidence type="ECO:0000313" key="1">
    <source>
        <dbReference type="EMBL" id="NPC65941.1"/>
    </source>
</evidence>
<proteinExistence type="predicted"/>
<gene>
    <name evidence="1" type="primary">casB</name>
    <name evidence="1" type="ORF">HNW77_05955</name>
</gene>
<organism evidence="1 2">
    <name type="scientific">Komagataeibacter melomenusus</name>
    <dbReference type="NCBI Taxonomy" id="2766578"/>
    <lineage>
        <taxon>Bacteria</taxon>
        <taxon>Pseudomonadati</taxon>
        <taxon>Pseudomonadota</taxon>
        <taxon>Alphaproteobacteria</taxon>
        <taxon>Acetobacterales</taxon>
        <taxon>Acetobacteraceae</taxon>
        <taxon>Komagataeibacter</taxon>
    </lineage>
</organism>
<evidence type="ECO:0000313" key="2">
    <source>
        <dbReference type="Proteomes" id="UP000623090"/>
    </source>
</evidence>
<comment type="caution">
    <text evidence="1">The sequence shown here is derived from an EMBL/GenBank/DDBJ whole genome shotgun (WGS) entry which is preliminary data.</text>
</comment>
<dbReference type="InterPro" id="IPR013382">
    <property type="entry name" value="CRISPR-assoc_prot_Cse2"/>
</dbReference>
<dbReference type="NCBIfam" id="TIGR02548">
    <property type="entry name" value="casB_cse2"/>
    <property type="match status" value="1"/>
</dbReference>
<name>A0ABX2ACT9_9PROT</name>
<accession>A0ABX2ACT9</accession>
<dbReference type="Proteomes" id="UP000623090">
    <property type="component" value="Unassembled WGS sequence"/>
</dbReference>
<dbReference type="RefSeq" id="WP_172156068.1">
    <property type="nucleotide sequence ID" value="NZ_JABJWC010000010.1"/>
</dbReference>
<dbReference type="Gene3D" id="1.10.520.40">
    <property type="entry name" value="CRISPR-associated protein Cse2"/>
    <property type="match status" value="1"/>
</dbReference>
<dbReference type="Pfam" id="PF09485">
    <property type="entry name" value="CRISPR_Cse2"/>
    <property type="match status" value="1"/>
</dbReference>
<reference evidence="1 2" key="1">
    <citation type="journal article" date="2020" name="Microorganisms">
        <title>Description of Komagataeibacter melaceti sp. nov. and Komagataeibacter melomenusus sp. nov. Isolated from Apple Cider Vinegar.</title>
        <authorList>
            <person name="Maric L."/>
            <person name="Cleenwerck I."/>
            <person name="Accetto T."/>
            <person name="Vandamme P."/>
            <person name="Trcek J."/>
        </authorList>
    </citation>
    <scope>NUCLEOTIDE SEQUENCE [LARGE SCALE GENOMIC DNA]</scope>
    <source>
        <strain evidence="1 2">AV436</strain>
    </source>
</reference>
<dbReference type="EMBL" id="JABJWC010000010">
    <property type="protein sequence ID" value="NPC65941.1"/>
    <property type="molecule type" value="Genomic_DNA"/>
</dbReference>
<dbReference type="InterPro" id="IPR038287">
    <property type="entry name" value="Cse2_sf"/>
</dbReference>
<protein>
    <submittedName>
        <fullName evidence="1">Type I-E CRISPR-associated protein Cse2/CasB</fullName>
    </submittedName>
</protein>
<sequence length="190" mass="21322">MLTDDETTVRKVVGWWRGLQPDPEKQQPGDRAALARLRRCTSVTEALFEPETQALVQRCGARSDAAMARLALAAAVLVHVRDERREGSVARQVGVSKLADTDQIEALCKPLRFRKLMDAGTYDECLRAFRRLVALAGRKVNVADLTEALLKWPREGARDDGKGEHIRRKWVYAYWNAGQPRSGPENISNV</sequence>